<organism evidence="2 3">
    <name type="scientific">Glutamicibacter halophytocola</name>
    <dbReference type="NCBI Taxonomy" id="1933880"/>
    <lineage>
        <taxon>Bacteria</taxon>
        <taxon>Bacillati</taxon>
        <taxon>Actinomycetota</taxon>
        <taxon>Actinomycetes</taxon>
        <taxon>Micrococcales</taxon>
        <taxon>Micrococcaceae</taxon>
        <taxon>Glutamicibacter</taxon>
    </lineage>
</organism>
<dbReference type="Proteomes" id="UP000320717">
    <property type="component" value="Chromosome"/>
</dbReference>
<protein>
    <recommendedName>
        <fullName evidence="4">DUF4259 domain-containing protein</fullName>
    </recommendedName>
</protein>
<evidence type="ECO:0000313" key="3">
    <source>
        <dbReference type="Proteomes" id="UP000320717"/>
    </source>
</evidence>
<reference evidence="2 3" key="1">
    <citation type="submission" date="2019-07" db="EMBL/GenBank/DDBJ databases">
        <title>Complete Genome Sequence of drought tolerant Plant Growth-Promoting Rhizobacterium Glutamicibacter halophytocola DR408.</title>
        <authorList>
            <person name="Nishu S.D."/>
            <person name="Lee T.K."/>
        </authorList>
    </citation>
    <scope>NUCLEOTIDE SEQUENCE [LARGE SCALE GENOMIC DNA]</scope>
    <source>
        <strain evidence="2 3">DR408</strain>
    </source>
</reference>
<evidence type="ECO:0000313" key="2">
    <source>
        <dbReference type="EMBL" id="QDY66680.1"/>
    </source>
</evidence>
<feature type="coiled-coil region" evidence="1">
    <location>
        <begin position="92"/>
        <end position="119"/>
    </location>
</feature>
<evidence type="ECO:0000256" key="1">
    <source>
        <dbReference type="SAM" id="Coils"/>
    </source>
</evidence>
<accession>A0ABX5YAK1</accession>
<evidence type="ECO:0008006" key="4">
    <source>
        <dbReference type="Google" id="ProtNLM"/>
    </source>
</evidence>
<dbReference type="EMBL" id="CP042260">
    <property type="protein sequence ID" value="QDY66680.1"/>
    <property type="molecule type" value="Genomic_DNA"/>
</dbReference>
<name>A0ABX5YAK1_9MICC</name>
<keyword evidence="1" id="KW-0175">Coiled coil</keyword>
<dbReference type="RefSeq" id="WP_146276847.1">
    <property type="nucleotide sequence ID" value="NZ_CP042260.1"/>
</dbReference>
<keyword evidence="3" id="KW-1185">Reference proteome</keyword>
<proteinExistence type="predicted"/>
<gene>
    <name evidence="2" type="ORF">FQA45_10295</name>
</gene>
<sequence length="123" mass="14099">MGAWGASPWDSDGAADWFTEFFEDIDVDARIAAALEYDDEYDQIRAACYMLNTIGRIYVWPGDLEKLEELLGRGIELLAAMLESDSEFRELYEEDYEVIEAVEKELADLKERLADNTSNEIDE</sequence>